<dbReference type="InterPro" id="IPR017441">
    <property type="entry name" value="Protein_kinase_ATP_BS"/>
</dbReference>
<organism evidence="8 9">
    <name type="scientific">Meripilus lineatus</name>
    <dbReference type="NCBI Taxonomy" id="2056292"/>
    <lineage>
        <taxon>Eukaryota</taxon>
        <taxon>Fungi</taxon>
        <taxon>Dikarya</taxon>
        <taxon>Basidiomycota</taxon>
        <taxon>Agaricomycotina</taxon>
        <taxon>Agaricomycetes</taxon>
        <taxon>Polyporales</taxon>
        <taxon>Meripilaceae</taxon>
        <taxon>Meripilus</taxon>
    </lineage>
</organism>
<dbReference type="SUPFAM" id="SSF56112">
    <property type="entry name" value="Protein kinase-like (PK-like)"/>
    <property type="match status" value="1"/>
</dbReference>
<dbReference type="Gene3D" id="1.10.510.10">
    <property type="entry name" value="Transferase(Phosphotransferase) domain 1"/>
    <property type="match status" value="1"/>
</dbReference>
<dbReference type="InterPro" id="IPR011009">
    <property type="entry name" value="Kinase-like_dom_sf"/>
</dbReference>
<dbReference type="Pfam" id="PF07714">
    <property type="entry name" value="PK_Tyr_Ser-Thr"/>
    <property type="match status" value="1"/>
</dbReference>
<dbReference type="InterPro" id="IPR000719">
    <property type="entry name" value="Prot_kinase_dom"/>
</dbReference>
<feature type="binding site" evidence="5">
    <location>
        <position position="96"/>
    </location>
    <ligand>
        <name>ATP</name>
        <dbReference type="ChEBI" id="CHEBI:30616"/>
    </ligand>
</feature>
<feature type="region of interest" description="Disordered" evidence="6">
    <location>
        <begin position="419"/>
        <end position="466"/>
    </location>
</feature>
<dbReference type="AlphaFoldDB" id="A0AAD5VCC9"/>
<evidence type="ECO:0000259" key="7">
    <source>
        <dbReference type="PROSITE" id="PS50011"/>
    </source>
</evidence>
<dbReference type="InterPro" id="IPR008266">
    <property type="entry name" value="Tyr_kinase_AS"/>
</dbReference>
<accession>A0AAD5VCC9</accession>
<dbReference type="EMBL" id="JANAWD010000034">
    <property type="protein sequence ID" value="KAJ3490027.1"/>
    <property type="molecule type" value="Genomic_DNA"/>
</dbReference>
<evidence type="ECO:0000313" key="8">
    <source>
        <dbReference type="EMBL" id="KAJ3490027.1"/>
    </source>
</evidence>
<evidence type="ECO:0000313" key="9">
    <source>
        <dbReference type="Proteomes" id="UP001212997"/>
    </source>
</evidence>
<dbReference type="PROSITE" id="PS50011">
    <property type="entry name" value="PROTEIN_KINASE_DOM"/>
    <property type="match status" value="1"/>
</dbReference>
<keyword evidence="4 5" id="KW-0067">ATP-binding</keyword>
<dbReference type="InterPro" id="IPR051681">
    <property type="entry name" value="Ser/Thr_Kinases-Pseudokinases"/>
</dbReference>
<dbReference type="PANTHER" id="PTHR44329">
    <property type="entry name" value="SERINE/THREONINE-PROTEIN KINASE TNNI3K-RELATED"/>
    <property type="match status" value="1"/>
</dbReference>
<keyword evidence="3" id="KW-0418">Kinase</keyword>
<feature type="compositionally biased region" description="Low complexity" evidence="6">
    <location>
        <begin position="367"/>
        <end position="396"/>
    </location>
</feature>
<evidence type="ECO:0000256" key="3">
    <source>
        <dbReference type="ARBA" id="ARBA00022777"/>
    </source>
</evidence>
<name>A0AAD5VCC9_9APHY</name>
<feature type="region of interest" description="Disordered" evidence="6">
    <location>
        <begin position="366"/>
        <end position="396"/>
    </location>
</feature>
<reference evidence="8" key="1">
    <citation type="submission" date="2022-07" db="EMBL/GenBank/DDBJ databases">
        <title>Genome Sequence of Physisporinus lineatus.</title>
        <authorList>
            <person name="Buettner E."/>
        </authorList>
    </citation>
    <scope>NUCLEOTIDE SEQUENCE</scope>
    <source>
        <strain evidence="8">VT162</strain>
    </source>
</reference>
<keyword evidence="2 5" id="KW-0547">Nucleotide-binding</keyword>
<dbReference type="PROSITE" id="PS00107">
    <property type="entry name" value="PROTEIN_KINASE_ATP"/>
    <property type="match status" value="1"/>
</dbReference>
<dbReference type="PANTHER" id="PTHR44329:SF288">
    <property type="entry name" value="MITOGEN-ACTIVATED PROTEIN KINASE KINASE KINASE 20"/>
    <property type="match status" value="1"/>
</dbReference>
<dbReference type="PRINTS" id="PR00109">
    <property type="entry name" value="TYRKINASE"/>
</dbReference>
<evidence type="ECO:0000256" key="6">
    <source>
        <dbReference type="SAM" id="MobiDB-lite"/>
    </source>
</evidence>
<dbReference type="GO" id="GO:0005524">
    <property type="term" value="F:ATP binding"/>
    <property type="evidence" value="ECO:0007669"/>
    <property type="project" value="UniProtKB-UniRule"/>
</dbReference>
<dbReference type="GO" id="GO:0004674">
    <property type="term" value="F:protein serine/threonine kinase activity"/>
    <property type="evidence" value="ECO:0007669"/>
    <property type="project" value="TreeGrafter"/>
</dbReference>
<gene>
    <name evidence="8" type="ORF">NLI96_g1712</name>
</gene>
<dbReference type="InterPro" id="IPR001245">
    <property type="entry name" value="Ser-Thr/Tyr_kinase_cat_dom"/>
</dbReference>
<evidence type="ECO:0000256" key="2">
    <source>
        <dbReference type="ARBA" id="ARBA00022741"/>
    </source>
</evidence>
<keyword evidence="9" id="KW-1185">Reference proteome</keyword>
<keyword evidence="1" id="KW-0808">Transferase</keyword>
<feature type="domain" description="Protein kinase" evidence="7">
    <location>
        <begin position="69"/>
        <end position="330"/>
    </location>
</feature>
<evidence type="ECO:0000256" key="1">
    <source>
        <dbReference type="ARBA" id="ARBA00022679"/>
    </source>
</evidence>
<comment type="caution">
    <text evidence="8">The sequence shown here is derived from an EMBL/GenBank/DDBJ whole genome shotgun (WGS) entry which is preliminary data.</text>
</comment>
<sequence>MTSSIHKQNILALRGEPAADTLQVMQKILDDPQTYDMVEHRHTLRRLLIRLSQSSRSLPASLFLQGVECTDREPVGGGSFADIFRATFKKRGVALKRLRVFQVSLYLKTEHNSALYREALVWRQLNHPNTLPFLGIDRSTFRPYLCMVSHWMENGNIIECMKHLLKIGADIPREPWLLEIIRGLAYLHQEKIIHGDLRGANIMIDEDLHIRLADFGLALLSDAGSSSMSSHGGGGTRWTPPEVLNGKRPNYQSDVYAFACVCIEIYTLRPPFPHLKDAQAVAHIIQGTRPERPRGEFKMQDYVWELVTRCWAKEPSLRPSADAILDYLSYDGPLNLSPNGQPEMSPYSSSPIHQQPIMEAQEIVSFTPGHSSNPSTSSSATRSTSPSSGSSPFPILSPPLSFSSDSMFESVRSPIGDGTFNHISFPKHPESPSAPTQPFRTGPAHFRSLSEAADYQMVSHPVPLSP</sequence>
<protein>
    <recommendedName>
        <fullName evidence="7">Protein kinase domain-containing protein</fullName>
    </recommendedName>
</protein>
<proteinExistence type="predicted"/>
<dbReference type="PROSITE" id="PS00109">
    <property type="entry name" value="PROTEIN_KINASE_TYR"/>
    <property type="match status" value="1"/>
</dbReference>
<dbReference type="Proteomes" id="UP001212997">
    <property type="component" value="Unassembled WGS sequence"/>
</dbReference>
<evidence type="ECO:0000256" key="4">
    <source>
        <dbReference type="ARBA" id="ARBA00022840"/>
    </source>
</evidence>
<evidence type="ECO:0000256" key="5">
    <source>
        <dbReference type="PROSITE-ProRule" id="PRU10141"/>
    </source>
</evidence>